<dbReference type="InterPro" id="IPR018936">
    <property type="entry name" value="PI3/4_kinase_CS"/>
</dbReference>
<dbReference type="InterPro" id="IPR038980">
    <property type="entry name" value="ATM_plant"/>
</dbReference>
<dbReference type="SMART" id="SM00146">
    <property type="entry name" value="PI3Kc"/>
    <property type="match status" value="1"/>
</dbReference>
<dbReference type="KEGG" id="tpal:117648170"/>
<keyword evidence="10" id="KW-0539">Nucleus</keyword>
<dbReference type="InterPro" id="IPR000403">
    <property type="entry name" value="PI3/4_kinase_cat_dom"/>
</dbReference>
<comment type="catalytic activity">
    <reaction evidence="12">
        <text>L-threonyl-[protein] + ATP = O-phospho-L-threonyl-[protein] + ADP + H(+)</text>
        <dbReference type="Rhea" id="RHEA:46608"/>
        <dbReference type="Rhea" id="RHEA-COMP:11060"/>
        <dbReference type="Rhea" id="RHEA-COMP:11605"/>
        <dbReference type="ChEBI" id="CHEBI:15378"/>
        <dbReference type="ChEBI" id="CHEBI:30013"/>
        <dbReference type="ChEBI" id="CHEBI:30616"/>
        <dbReference type="ChEBI" id="CHEBI:61977"/>
        <dbReference type="ChEBI" id="CHEBI:456216"/>
        <dbReference type="EC" id="2.7.11.1"/>
    </reaction>
</comment>
<dbReference type="PANTHER" id="PTHR37079">
    <property type="entry name" value="SERINE/THREONINE-PROTEIN KINASE ATM"/>
    <property type="match status" value="1"/>
</dbReference>
<evidence type="ECO:0000256" key="3">
    <source>
        <dbReference type="ARBA" id="ARBA00012513"/>
    </source>
</evidence>
<dbReference type="GeneID" id="117648170"/>
<evidence type="ECO:0000256" key="12">
    <source>
        <dbReference type="ARBA" id="ARBA00047899"/>
    </source>
</evidence>
<dbReference type="Proteomes" id="UP000515158">
    <property type="component" value="Unplaced"/>
</dbReference>
<organism evidence="20">
    <name type="scientific">Thrips palmi</name>
    <name type="common">Melon thrips</name>
    <dbReference type="NCBI Taxonomy" id="161013"/>
    <lineage>
        <taxon>Eukaryota</taxon>
        <taxon>Metazoa</taxon>
        <taxon>Ecdysozoa</taxon>
        <taxon>Arthropoda</taxon>
        <taxon>Hexapoda</taxon>
        <taxon>Insecta</taxon>
        <taxon>Pterygota</taxon>
        <taxon>Neoptera</taxon>
        <taxon>Paraneoptera</taxon>
        <taxon>Thysanoptera</taxon>
        <taxon>Terebrantia</taxon>
        <taxon>Thripoidea</taxon>
        <taxon>Thripidae</taxon>
        <taxon>Thrips</taxon>
    </lineage>
</organism>
<dbReference type="InterPro" id="IPR014009">
    <property type="entry name" value="PIK_FAT"/>
</dbReference>
<evidence type="ECO:0000256" key="14">
    <source>
        <dbReference type="ARBA" id="ARBA00073111"/>
    </source>
</evidence>
<evidence type="ECO:0000256" key="8">
    <source>
        <dbReference type="ARBA" id="ARBA00022777"/>
    </source>
</evidence>
<dbReference type="InterPro" id="IPR011009">
    <property type="entry name" value="Kinase-like_dom_sf"/>
</dbReference>
<dbReference type="Pfam" id="PF02259">
    <property type="entry name" value="FAT"/>
    <property type="match status" value="1"/>
</dbReference>
<dbReference type="Pfam" id="PF00454">
    <property type="entry name" value="PI3_PI4_kinase"/>
    <property type="match status" value="1"/>
</dbReference>
<keyword evidence="8 20" id="KW-0418">Kinase</keyword>
<dbReference type="Gene3D" id="1.10.1070.11">
    <property type="entry name" value="Phosphatidylinositol 3-/4-kinase, catalytic domain"/>
    <property type="match status" value="1"/>
</dbReference>
<feature type="domain" description="FAT" evidence="17">
    <location>
        <begin position="1853"/>
        <end position="2470"/>
    </location>
</feature>
<feature type="compositionally biased region" description="Low complexity" evidence="15">
    <location>
        <begin position="2858"/>
        <end position="2869"/>
    </location>
</feature>
<keyword evidence="11" id="KW-0131">Cell cycle</keyword>
<gene>
    <name evidence="20" type="primary">LOC117648170</name>
</gene>
<dbReference type="FunFam" id="3.30.1010.10:FF:000023">
    <property type="entry name" value="Serine/threonine-protein kinase ATM"/>
    <property type="match status" value="1"/>
</dbReference>
<keyword evidence="9" id="KW-0067">ATP-binding</keyword>
<dbReference type="PROSITE" id="PS51190">
    <property type="entry name" value="FATC"/>
    <property type="match status" value="1"/>
</dbReference>
<dbReference type="PROSITE" id="PS00915">
    <property type="entry name" value="PI3_4_KINASE_1"/>
    <property type="match status" value="1"/>
</dbReference>
<sequence>MKCSGLVTMESRLWNLVDECQSLKSAQRKKAVAELSEILFNPDVVQLLHRNSNSDRVNWSVLFNVTFGALKSESECWKNDEGKGSAQVQTNREKSKTQFSGLIIKVLKKANEFSPTLNSDDVLGACVYVLSDLYLRRNFGTSFSAIIQDYVLPVRKYRTKLRNDQWEDLLDCVLDHLKCIAEERNSGALHSECDLVKKVIHYGCKQSHLCIQVKNKLLPFLREKFDAIYDGNPAAQEALLSLALCVCTIVAKETRSGVCQLGESILASVIRMFDSKLGDKSPRNKVVVDFLLFQMQCHHPNGARQGSDAAYACNWNRWNDHLNSMYRAVFGMISRRSKGLGYSPFSDGFLDLSVALCYQLFDKSKLAYEISLSIIETQQGPAAKKRKCLISVEEIFDELQSCRKNPSWALISFVSRILEKHPDIFQDCELLKLLDILCDMLFNCNNKEPLTHIHSCCEHLSKVMSERNLETDKWLRVWDKISKSPGSNESGCLLRRLIAGGVPSISDLEQLIRMYVKSSIQLSNDSLQTLITLLSFYHLPENSGGCDDSNMFAMWEFIPMSSARVGLLRWLCSAQRNVAIDTQLQAQILSILVVKTKHDPSKLKSGKATTCIQLKQSSLETDYCLNVFESGLLQPPNKGGSVFDHTVSSNYISSCIVDKSSLKLLEDLMRDKYFSLHQKFTDLASSTQRTIDSWKLKVELSCGTIDFARLMVNLMSLLMEYGVFSEESFSDSYFDDGFKEAMKILKALLPDILKAENGQISEISKTYDVLKSLCLLYGSDLLPPVSSHLCEETHPEIIVPIVDLLSSNLQHDGTNISSTFSSTILEDTVLTDVDLIKDRCLRVLTLYAFPVNGIKFISKQKSVSTRVLEILSDSEIFNLASEAEFMMIHQSLSIMLTQKRLDQEKHVKKILEFMQKLCKTWSKDAEASCYVLSHLKDVFKYVSGKWERCASATLLAPFKNKQYGPEFTVQFISCIEELLRVDEDSKWAKWLTSNVSSLRQIVDVQIPKAALQTFEDENRVAIVEEAIFFLLNPFHEVRLAVVPSVVGLLAGLHHTTPWMQTMFERLSVVLRQLLIIEEGNIYQADEISNRTAVVLHVLVAVIATSVKCYDQAILLVLCLVKEKKVKLDLVIKVFGLLEKAMKLKCVKSFFGKSLAYLLQKWLSLGFELKHFPFAVFKVPSFTDFLNHYKGIILPVVCKCNDQQRHFTAICQEIHSDPSEVLAAAFPSIYAHYLPCLADSAVSEHRSHNLLTSTLGLDRVKDLALAKIEDILIELTKLVWDPPRHEVMLGLDPKSTPPRPPYISQDDFTSSLKYLQKVFQLEVDLLVHIGRKSPIIFQKVLLKLREDLVNTIPLDQSIKALHSYTMFAQAIAFHLQSGEYRDLEFFVLSDVTYTLLYLIRENRQDPLKHDVCIGSCSFLHVLYQQLLPDCASTLNDLLPTIVGWLIPLSEGTDVLAVRSLKLMKLLLLDNSTHLKEAVGKLPPFPDTDKFQEINSLHCQLKYQGSSFTLEEEIRHFLSSAGSTSILASQDTMFDALVFLRKKLYEMKTELADLYQGLVHIRGFSSDCQKSILHQLICKLINLTSSTNLKVQIEASRCLGEIGPADLTTTVLRPVEGCLKLVEGYRDPMLCVMVVAAHLASEYLLDHDVNVVKKASCVLESLMLCEGSDNFHSTTERPITNCLRSKKISPFIPEQSTKLTSKPKMSDRDSLINMISSEEIWFPPEDTKHNDWITNLVSSLIACLSDDIIFKNLAALCKVKSSFGEEMLPVLFYLGLRYSANICQRLSLRLSQFFQKHTTAYSNSQTPNLSATTTNIFLDRASVQCMLNVVNYVRLKKCDKYENDEAICLDVNYLHVASAAQFCSAYLSSIMYMELWCNTEDRHADFDGSSVAYVDYLYEIKEDEGKILQSLLSKAYQQIGDTDALYGCGSSMLLNSEHRVSQFEYIGKWDKALLNYDAKLLHSKDGREINGLVNALKHSGLVHLLNTFVSSLPPNSNEQVLSAQVECMWRLGEWGKPLPPASKALGFEWNQYSALQAIRDGNKSIVNECVKEGRLSVLKDLAYSSLEICKNIYKPLAQLQALQEIEDFILEDDTQKIVDKWKNQGSLPFNDIYLLEPILAQRAKLMENLIFQKNVEENPSQNTNYLEKKLTQHYLDTAVLARKKEQVQIAEQWLHCLSIMPHLNDENKRRICLEEAQLAWDSCKGSNDVGTTSVARQLLGSLLKDLKATEKGSTTISPLLPEAYILYGRWMAEARSENPQQIIEDYLQEALKLLEKIPAHLRVNEHLFQAHCCLAHFADLEYQRITAYIKSELFQSKVECMEKLTGEANQINQQAKEGTEEQQRAVRLTIMCSKLDREEIKNTYDEQNQFIELALRHYLKSMNLGHGDNLPVFRLVSLWLENADHDAVNNLVSSSLEEIQTYKFIVLLPQLAARIGDNLKDTLSKAIFKLLTRCCRDHPHHALPHILALANSYEDFEGKVKPNPEARVLGASLMLSELRRNERVNDIVTEMDKLAKALISLAYAAIPAHNAKVYKIQNSEKIRKIQNLQHAMLPTISLPVQSDAKYDNIIRILDFATSYEIAGGINRPKKIMCRGTDGIKRPLLVKGRDDLRQDAVMQQVFNIMNTLLQDCQETKRRRLLIRTYKIVPLSQRCGVLEWCQNTAPFQEVLRSVHSRYNAQDWKDVVCMKKIENARNKSNTERLNVFKEICRNFHPAFRFFFTEKFPTPAEWFDRRLAYVHSVATNSMVGYILGLGDRHVSNILIDNSTAEMIHIDFGIAFDQGKVLPTPETVPFRLTRDVVDGMGLSGVEGVFRRSCEKTMAVLRRNQEKILTILEVLLYDPLYAWSLTPKMAAKRQKGKSNSSDASVSSVDSEGKVSNTEKNKMAERVLCRLKEKLLGTEDGPASSIEGQVNRLIQQARDVANLSRLFKGWQAYF</sequence>
<keyword evidence="7" id="KW-0227">DNA damage</keyword>
<dbReference type="CTD" id="41839"/>
<evidence type="ECO:0000256" key="5">
    <source>
        <dbReference type="ARBA" id="ARBA00022679"/>
    </source>
</evidence>
<comment type="subcellular location">
    <subcellularLocation>
        <location evidence="1">Nucleus</location>
    </subcellularLocation>
</comment>
<dbReference type="InterPro" id="IPR036940">
    <property type="entry name" value="PI3/4_kinase_cat_sf"/>
</dbReference>
<evidence type="ECO:0000256" key="10">
    <source>
        <dbReference type="ARBA" id="ARBA00023242"/>
    </source>
</evidence>
<keyword evidence="5" id="KW-0808">Transferase</keyword>
<dbReference type="SMART" id="SM01343">
    <property type="entry name" value="FATC"/>
    <property type="match status" value="1"/>
</dbReference>
<evidence type="ECO:0000256" key="1">
    <source>
        <dbReference type="ARBA" id="ARBA00004123"/>
    </source>
</evidence>
<evidence type="ECO:0000259" key="17">
    <source>
        <dbReference type="PROSITE" id="PS51189"/>
    </source>
</evidence>
<evidence type="ECO:0000256" key="2">
    <source>
        <dbReference type="ARBA" id="ARBA00010769"/>
    </source>
</evidence>
<dbReference type="InParanoid" id="A0A6P8Z7M1"/>
<evidence type="ECO:0000256" key="13">
    <source>
        <dbReference type="ARBA" id="ARBA00048679"/>
    </source>
</evidence>
<keyword evidence="4" id="KW-0723">Serine/threonine-protein kinase</keyword>
<dbReference type="PROSITE" id="PS00916">
    <property type="entry name" value="PI3_4_KINASE_2"/>
    <property type="match status" value="1"/>
</dbReference>
<dbReference type="PROSITE" id="PS50290">
    <property type="entry name" value="PI3_4_KINASE_3"/>
    <property type="match status" value="1"/>
</dbReference>
<proteinExistence type="inferred from homology"/>
<feature type="region of interest" description="Disordered" evidence="15">
    <location>
        <begin position="2852"/>
        <end position="2878"/>
    </location>
</feature>
<accession>A0A6P8Z7M1</accession>
<dbReference type="PROSITE" id="PS51189">
    <property type="entry name" value="FAT"/>
    <property type="match status" value="1"/>
</dbReference>
<dbReference type="GO" id="GO:0005524">
    <property type="term" value="F:ATP binding"/>
    <property type="evidence" value="ECO:0007669"/>
    <property type="project" value="UniProtKB-KW"/>
</dbReference>
<evidence type="ECO:0000256" key="11">
    <source>
        <dbReference type="ARBA" id="ARBA00023306"/>
    </source>
</evidence>
<dbReference type="RefSeq" id="XP_034246345.1">
    <property type="nucleotide sequence ID" value="XM_034390454.1"/>
</dbReference>
<dbReference type="InterPro" id="IPR044107">
    <property type="entry name" value="PIKKc_ATM"/>
</dbReference>
<evidence type="ECO:0000256" key="9">
    <source>
        <dbReference type="ARBA" id="ARBA00022840"/>
    </source>
</evidence>
<reference evidence="20" key="1">
    <citation type="submission" date="2025-08" db="UniProtKB">
        <authorList>
            <consortium name="RefSeq"/>
        </authorList>
    </citation>
    <scope>IDENTIFICATION</scope>
    <source>
        <tissue evidence="20">Total insect</tissue>
    </source>
</reference>
<evidence type="ECO:0000256" key="7">
    <source>
        <dbReference type="ARBA" id="ARBA00022763"/>
    </source>
</evidence>
<dbReference type="GO" id="GO:0005634">
    <property type="term" value="C:nucleus"/>
    <property type="evidence" value="ECO:0007669"/>
    <property type="project" value="UniProtKB-SubCell"/>
</dbReference>
<dbReference type="FunCoup" id="A0A6P8Z7M1">
    <property type="interactions" value="1486"/>
</dbReference>
<dbReference type="Pfam" id="PF02260">
    <property type="entry name" value="FATC"/>
    <property type="match status" value="1"/>
</dbReference>
<dbReference type="CDD" id="cd05171">
    <property type="entry name" value="PIKKc_ATM"/>
    <property type="match status" value="1"/>
</dbReference>
<keyword evidence="6" id="KW-0547">Nucleotide-binding</keyword>
<evidence type="ECO:0000313" key="19">
    <source>
        <dbReference type="Proteomes" id="UP000515158"/>
    </source>
</evidence>
<evidence type="ECO:0000313" key="20">
    <source>
        <dbReference type="RefSeq" id="XP_034246345.1"/>
    </source>
</evidence>
<protein>
    <recommendedName>
        <fullName evidence="14">Serine/threonine-protein kinase ATM</fullName>
        <ecNumber evidence="3">2.7.11.1</ecNumber>
    </recommendedName>
</protein>
<evidence type="ECO:0000256" key="4">
    <source>
        <dbReference type="ARBA" id="ARBA00022527"/>
    </source>
</evidence>
<dbReference type="PANTHER" id="PTHR37079:SF4">
    <property type="entry name" value="SERINE_THREONINE-PROTEIN KINASE ATM"/>
    <property type="match status" value="1"/>
</dbReference>
<comment type="catalytic activity">
    <reaction evidence="13">
        <text>L-seryl-[protein] + ATP = O-phospho-L-seryl-[protein] + ADP + H(+)</text>
        <dbReference type="Rhea" id="RHEA:17989"/>
        <dbReference type="Rhea" id="RHEA-COMP:9863"/>
        <dbReference type="Rhea" id="RHEA-COMP:11604"/>
        <dbReference type="ChEBI" id="CHEBI:15378"/>
        <dbReference type="ChEBI" id="CHEBI:29999"/>
        <dbReference type="ChEBI" id="CHEBI:30616"/>
        <dbReference type="ChEBI" id="CHEBI:83421"/>
        <dbReference type="ChEBI" id="CHEBI:456216"/>
        <dbReference type="EC" id="2.7.11.1"/>
    </reaction>
</comment>
<dbReference type="Gene3D" id="3.30.1010.10">
    <property type="entry name" value="Phosphatidylinositol 3-kinase Catalytic Subunit, Chain A, domain 4"/>
    <property type="match status" value="1"/>
</dbReference>
<dbReference type="InterPro" id="IPR003151">
    <property type="entry name" value="PIK-rel_kinase_FAT"/>
</dbReference>
<evidence type="ECO:0000256" key="15">
    <source>
        <dbReference type="SAM" id="MobiDB-lite"/>
    </source>
</evidence>
<comment type="similarity">
    <text evidence="2">Belongs to the PI3/PI4-kinase family. ATM subfamily.</text>
</comment>
<evidence type="ECO:0000259" key="16">
    <source>
        <dbReference type="PROSITE" id="PS50290"/>
    </source>
</evidence>
<dbReference type="GO" id="GO:0004674">
    <property type="term" value="F:protein serine/threonine kinase activity"/>
    <property type="evidence" value="ECO:0007669"/>
    <property type="project" value="UniProtKB-KW"/>
</dbReference>
<dbReference type="SMART" id="SM01342">
    <property type="entry name" value="TAN"/>
    <property type="match status" value="1"/>
</dbReference>
<name>A0A6P8Z7M1_THRPL</name>
<dbReference type="EC" id="2.7.11.1" evidence="3"/>
<dbReference type="OrthoDB" id="381190at2759"/>
<feature type="domain" description="FATC" evidence="18">
    <location>
        <begin position="2901"/>
        <end position="2933"/>
    </location>
</feature>
<evidence type="ECO:0000259" key="18">
    <source>
        <dbReference type="PROSITE" id="PS51190"/>
    </source>
</evidence>
<evidence type="ECO:0000256" key="6">
    <source>
        <dbReference type="ARBA" id="ARBA00022741"/>
    </source>
</evidence>
<feature type="domain" description="PI3K/PI4K catalytic" evidence="16">
    <location>
        <begin position="2573"/>
        <end position="2884"/>
    </location>
</feature>
<dbReference type="SUPFAM" id="SSF56112">
    <property type="entry name" value="Protein kinase-like (PK-like)"/>
    <property type="match status" value="1"/>
</dbReference>
<dbReference type="InterPro" id="IPR003152">
    <property type="entry name" value="FATC_dom"/>
</dbReference>
<dbReference type="InterPro" id="IPR021668">
    <property type="entry name" value="TAN"/>
</dbReference>
<dbReference type="GO" id="GO:0006281">
    <property type="term" value="P:DNA repair"/>
    <property type="evidence" value="ECO:0007669"/>
    <property type="project" value="InterPro"/>
</dbReference>
<keyword evidence="19" id="KW-1185">Reference proteome</keyword>